<protein>
    <recommendedName>
        <fullName evidence="1">FAD-dependent protein C-terminal domain-containing protein</fullName>
    </recommendedName>
</protein>
<dbReference type="PANTHER" id="PTHR42842">
    <property type="entry name" value="FAD/NAD(P)-BINDING OXIDOREDUCTASE"/>
    <property type="match status" value="1"/>
</dbReference>
<gene>
    <name evidence="2" type="ORF">SAMN02745691_00029</name>
</gene>
<dbReference type="SUPFAM" id="SSF51905">
    <property type="entry name" value="FAD/NAD(P)-binding domain"/>
    <property type="match status" value="1"/>
</dbReference>
<dbReference type="PANTHER" id="PTHR42842:SF3">
    <property type="entry name" value="FAD_NAD(P)-BINDING OXIDOREDUCTASE FAMILY PROTEIN"/>
    <property type="match status" value="1"/>
</dbReference>
<proteinExistence type="predicted"/>
<dbReference type="InterPro" id="IPR036188">
    <property type="entry name" value="FAD/NAD-bd_sf"/>
</dbReference>
<evidence type="ECO:0000259" key="1">
    <source>
        <dbReference type="Pfam" id="PF21688"/>
    </source>
</evidence>
<dbReference type="OrthoDB" id="9772594at2"/>
<dbReference type="PIRSF" id="PIRSF038984">
    <property type="entry name" value="FAD_binding_protein"/>
    <property type="match status" value="1"/>
</dbReference>
<accession>A0A1M6A215</accession>
<dbReference type="STRING" id="1122934.SAMN02745691_00029"/>
<dbReference type="Gene3D" id="3.30.70.2700">
    <property type="match status" value="1"/>
</dbReference>
<feature type="domain" description="FAD-dependent protein C-terminal" evidence="1">
    <location>
        <begin position="283"/>
        <end position="475"/>
    </location>
</feature>
<dbReference type="Proteomes" id="UP000184342">
    <property type="component" value="Unassembled WGS sequence"/>
</dbReference>
<dbReference type="RefSeq" id="WP_073992340.1">
    <property type="nucleotide sequence ID" value="NZ_FQYT01000002.1"/>
</dbReference>
<organism evidence="2 3">
    <name type="scientific">Parasporobacterium paucivorans DSM 15970</name>
    <dbReference type="NCBI Taxonomy" id="1122934"/>
    <lineage>
        <taxon>Bacteria</taxon>
        <taxon>Bacillati</taxon>
        <taxon>Bacillota</taxon>
        <taxon>Clostridia</taxon>
        <taxon>Lachnospirales</taxon>
        <taxon>Lachnospiraceae</taxon>
        <taxon>Parasporobacterium</taxon>
    </lineage>
</organism>
<sequence>MIRINQVKMDISHTPDALRKKIVRLLKITPEKLLDIQIVRKSIDARDKKAIMYVYTLDAKVDNEAKVAQAVDNKNIMLAKDEEYQFPVSGTGKMTARPVICGSGPAGLFAAYFLAIGGYRPILIEQGESVEDRVRTVADFWQTNVLNPDSNVQFGEGGAGTFSDGKLNTLVKDKFGRNRLVLQTFVDNGAKEDILYLNKPHIGTDILCRIVRNMREQIKKNGGEVRFNTKLTDLVVEGGHLQEIVLNRLEELPCENLILAIGHSARETFRMLHRRGLEMHSKAFAVGVRIEHPQEMISRTQYGDSFHKLPPAEYKVTARTSGGRAVYSFCMCPGGYVVNSSSEQNRLVVNGMSNSTRNSANANSAIIVSVDQKDFPDASPLAGIQFVEELEANAYRTGLGKIPVQLLEDFYQGKVSEDFQDVKPCIKGMTNMADINEIFPDYITDALKEGIRSFASSIKGFDRGDAILSAVESRTSSPVRITRSENLQGSIQGIYPCGEGAGYAGGITSAAMDGIRVFEAIASRYRPYAKNE</sequence>
<keyword evidence="3" id="KW-1185">Reference proteome</keyword>
<dbReference type="Pfam" id="PF21688">
    <property type="entry name" value="FAD-depend_C"/>
    <property type="match status" value="1"/>
</dbReference>
<evidence type="ECO:0000313" key="3">
    <source>
        <dbReference type="Proteomes" id="UP000184342"/>
    </source>
</evidence>
<reference evidence="2 3" key="1">
    <citation type="submission" date="2016-11" db="EMBL/GenBank/DDBJ databases">
        <authorList>
            <person name="Jaros S."/>
            <person name="Januszkiewicz K."/>
            <person name="Wedrychowicz H."/>
        </authorList>
    </citation>
    <scope>NUCLEOTIDE SEQUENCE [LARGE SCALE GENOMIC DNA]</scope>
    <source>
        <strain evidence="2 3">DSM 15970</strain>
    </source>
</reference>
<dbReference type="InterPro" id="IPR028348">
    <property type="entry name" value="FAD-binding_protein"/>
</dbReference>
<dbReference type="AlphaFoldDB" id="A0A1M6A215"/>
<evidence type="ECO:0000313" key="2">
    <source>
        <dbReference type="EMBL" id="SHI30359.1"/>
    </source>
</evidence>
<dbReference type="EMBL" id="FQYT01000002">
    <property type="protein sequence ID" value="SHI30359.1"/>
    <property type="molecule type" value="Genomic_DNA"/>
</dbReference>
<name>A0A1M6A215_9FIRM</name>
<dbReference type="InterPro" id="IPR049516">
    <property type="entry name" value="FAD-depend_C"/>
</dbReference>
<dbReference type="Gene3D" id="3.50.50.60">
    <property type="entry name" value="FAD/NAD(P)-binding domain"/>
    <property type="match status" value="2"/>
</dbReference>